<dbReference type="Pfam" id="PF26363">
    <property type="entry name" value="Phospholipase-like"/>
    <property type="match status" value="1"/>
</dbReference>
<feature type="region of interest" description="Disordered" evidence="1">
    <location>
        <begin position="271"/>
        <end position="308"/>
    </location>
</feature>
<evidence type="ECO:0000313" key="4">
    <source>
        <dbReference type="Proteomes" id="UP000275012"/>
    </source>
</evidence>
<dbReference type="Proteomes" id="UP000275012">
    <property type="component" value="Unassembled WGS sequence"/>
</dbReference>
<comment type="caution">
    <text evidence="3">The sequence shown here is derived from an EMBL/GenBank/DDBJ whole genome shotgun (WGS) entry which is preliminary data.</text>
</comment>
<organism evidence="3 4">
    <name type="scientific">Solilutibacter pythonis</name>
    <dbReference type="NCBI Taxonomy" id="2483112"/>
    <lineage>
        <taxon>Bacteria</taxon>
        <taxon>Pseudomonadati</taxon>
        <taxon>Pseudomonadota</taxon>
        <taxon>Gammaproteobacteria</taxon>
        <taxon>Lysobacterales</taxon>
        <taxon>Lysobacteraceae</taxon>
        <taxon>Solilutibacter</taxon>
    </lineage>
</organism>
<protein>
    <recommendedName>
        <fullName evidence="2">X-Tfes XVIPCD domain-containing protein</fullName>
    </recommendedName>
</protein>
<reference evidence="3 4" key="1">
    <citation type="submission" date="2018-10" db="EMBL/GenBank/DDBJ databases">
        <title>Proposal of Lysobacter pythonis sp. nov. isolated from royal pythons (Python regius).</title>
        <authorList>
            <person name="Hans-Juergen B."/>
            <person name="Huptas C."/>
            <person name="Sandra B."/>
            <person name="Igor L."/>
            <person name="Joachim S."/>
            <person name="Siegfried S."/>
            <person name="Mareike W."/>
            <person name="Peter K."/>
        </authorList>
    </citation>
    <scope>NUCLEOTIDE SEQUENCE [LARGE SCALE GENOMIC DNA]</scope>
    <source>
        <strain evidence="3 4">4284/11</strain>
    </source>
</reference>
<evidence type="ECO:0000256" key="1">
    <source>
        <dbReference type="SAM" id="MobiDB-lite"/>
    </source>
</evidence>
<feature type="compositionally biased region" description="Basic and acidic residues" evidence="1">
    <location>
        <begin position="277"/>
        <end position="288"/>
    </location>
</feature>
<proteinExistence type="predicted"/>
<sequence>MNAVVSPTHGGTLAERLHGTEPKPLDVVMPKLIYDIYDYDGNGRLDGALDWRPLRDEELRAYGVDPALQVNKKNGLLSQVYTDDQGNFALVYAGSNEFKDWIPTNFGQGLGFETAQYSQAIRLAQEAQRAFGDNLVLSGQSLGGGLAASASMVTGVPALTYNAAGVHRRTVERFGVSFDEAREIAAAGNIRSYRVDGDILTQVQEKTPILRSMMPDAVGVQIDLPNPYPDVPVTIKQGVKLHLIHAVIDSMDQRYPEWRPQREDALQRDGDGLLFREPGKGGVEDRSGLGRLTPGGHPGKPLEEPPIRLLDDPSHRDHALYRQSYDGLRQWEEARGVVSGGHTVNLAGALAAESRHAGVRNIDQVLVSDDGSRAFAMEYDASKPDGRNLVMVETSQGVHTSLLQSSQRAEAEYQQALSASTAQAEQQAHQQQTMPRGL</sequence>
<dbReference type="RefSeq" id="WP_122100503.1">
    <property type="nucleotide sequence ID" value="NZ_RFLY01000002.1"/>
</dbReference>
<feature type="region of interest" description="Disordered" evidence="1">
    <location>
        <begin position="416"/>
        <end position="438"/>
    </location>
</feature>
<dbReference type="AlphaFoldDB" id="A0A3M2I7P3"/>
<keyword evidence="4" id="KW-1185">Reference proteome</keyword>
<feature type="compositionally biased region" description="Low complexity" evidence="1">
    <location>
        <begin position="416"/>
        <end position="432"/>
    </location>
</feature>
<evidence type="ECO:0000259" key="2">
    <source>
        <dbReference type="Pfam" id="PF20410"/>
    </source>
</evidence>
<feature type="domain" description="X-Tfes XVIPCD" evidence="2">
    <location>
        <begin position="311"/>
        <end position="410"/>
    </location>
</feature>
<dbReference type="SUPFAM" id="SSF53474">
    <property type="entry name" value="alpha/beta-Hydrolases"/>
    <property type="match status" value="1"/>
</dbReference>
<evidence type="ECO:0000313" key="3">
    <source>
        <dbReference type="EMBL" id="RMH94507.1"/>
    </source>
</evidence>
<dbReference type="InterPro" id="IPR046519">
    <property type="entry name" value="X-Tfes_XVIPCD"/>
</dbReference>
<dbReference type="InterPro" id="IPR029058">
    <property type="entry name" value="AB_hydrolase_fold"/>
</dbReference>
<dbReference type="Pfam" id="PF20410">
    <property type="entry name" value="X-Tfes_XVIPCD"/>
    <property type="match status" value="1"/>
</dbReference>
<accession>A0A3M2I7P3</accession>
<name>A0A3M2I7P3_9GAMM</name>
<gene>
    <name evidence="3" type="ORF">EBB59_02205</name>
</gene>
<dbReference type="EMBL" id="RFLY01000002">
    <property type="protein sequence ID" value="RMH94507.1"/>
    <property type="molecule type" value="Genomic_DNA"/>
</dbReference>
<dbReference type="OrthoDB" id="5913909at2"/>